<dbReference type="Gene3D" id="3.40.50.12390">
    <property type="match status" value="1"/>
</dbReference>
<dbReference type="InterPro" id="IPR027073">
    <property type="entry name" value="5_3_exoribonuclease"/>
</dbReference>
<dbReference type="GO" id="GO:0004534">
    <property type="term" value="F:5'-3' RNA exonuclease activity"/>
    <property type="evidence" value="ECO:0007669"/>
    <property type="project" value="TreeGrafter"/>
</dbReference>
<dbReference type="InterPro" id="IPR004859">
    <property type="entry name" value="Xrn1_N"/>
</dbReference>
<protein>
    <recommendedName>
        <fullName evidence="1">Xrn1 N-terminal domain-containing protein</fullName>
    </recommendedName>
</protein>
<dbReference type="GO" id="GO:0005634">
    <property type="term" value="C:nucleus"/>
    <property type="evidence" value="ECO:0007669"/>
    <property type="project" value="TreeGrafter"/>
</dbReference>
<proteinExistence type="predicted"/>
<dbReference type="EMBL" id="MN740350">
    <property type="protein sequence ID" value="QHU01853.1"/>
    <property type="molecule type" value="Genomic_DNA"/>
</dbReference>
<dbReference type="GO" id="GO:0000956">
    <property type="term" value="P:nuclear-transcribed mRNA catabolic process"/>
    <property type="evidence" value="ECO:0007669"/>
    <property type="project" value="TreeGrafter"/>
</dbReference>
<dbReference type="PANTHER" id="PTHR12341">
    <property type="entry name" value="5'-&gt;3' EXORIBONUCLEASE"/>
    <property type="match status" value="1"/>
</dbReference>
<feature type="domain" description="Xrn1 N-terminal" evidence="1">
    <location>
        <begin position="4"/>
        <end position="97"/>
    </location>
</feature>
<name>A0A6C0J9A0_9ZZZZ</name>
<dbReference type="SUPFAM" id="SSF88723">
    <property type="entry name" value="PIN domain-like"/>
    <property type="match status" value="1"/>
</dbReference>
<dbReference type="GO" id="GO:0003723">
    <property type="term" value="F:RNA binding"/>
    <property type="evidence" value="ECO:0007669"/>
    <property type="project" value="TreeGrafter"/>
</dbReference>
<reference evidence="2" key="1">
    <citation type="journal article" date="2020" name="Nature">
        <title>Giant virus diversity and host interactions through global metagenomics.</title>
        <authorList>
            <person name="Schulz F."/>
            <person name="Roux S."/>
            <person name="Paez-Espino D."/>
            <person name="Jungbluth S."/>
            <person name="Walsh D.A."/>
            <person name="Denef V.J."/>
            <person name="McMahon K.D."/>
            <person name="Konstantinidis K.T."/>
            <person name="Eloe-Fadrosh E.A."/>
            <person name="Kyrpides N.C."/>
            <person name="Woyke T."/>
        </authorList>
    </citation>
    <scope>NUCLEOTIDE SEQUENCE</scope>
    <source>
        <strain evidence="2">GVMAG-M-3300025880-56</strain>
    </source>
</reference>
<feature type="domain" description="Xrn1 N-terminal" evidence="1">
    <location>
        <begin position="126"/>
        <end position="175"/>
    </location>
</feature>
<sequence>MGVSRFNYIVKTKLKASQFIPNYIFDHYFLDGNCLLHDCINELFVHENPYKNIRKALIKIFSAQIQKHRANIYYIIFDGIPPLTKQTCQRKRRLDKNNLGCELLPCTPLMKEIEKIIVEEFVCDYIFLFKSSNLGEGEQKIFKLIRETNNVNKNVLVYSLDSDTIILSQILQHQATNINLFATIPSFELFVDIRKLNNIFFRKKNFNIKKFLLFCFICGNDFIPTHKEVIDNDKLYSIFCKENIDTFSDLSADNCSGKTGDFPPTQCDIKQVESYCSIWNWYCEYFTTNENLDCESYLFDDTPCFYCISTFNHNYNKKLIDYTYEEHIKYVYPSLLDEK</sequence>
<evidence type="ECO:0000313" key="2">
    <source>
        <dbReference type="EMBL" id="QHU01853.1"/>
    </source>
</evidence>
<dbReference type="PANTHER" id="PTHR12341:SF70">
    <property type="entry name" value="XRN1 N-TERMINAL DOMAIN-CONTAINING PROTEIN"/>
    <property type="match status" value="1"/>
</dbReference>
<dbReference type="Pfam" id="PF03159">
    <property type="entry name" value="XRN_N"/>
    <property type="match status" value="2"/>
</dbReference>
<dbReference type="InterPro" id="IPR029060">
    <property type="entry name" value="PIN-like_dom_sf"/>
</dbReference>
<organism evidence="2">
    <name type="scientific">viral metagenome</name>
    <dbReference type="NCBI Taxonomy" id="1070528"/>
    <lineage>
        <taxon>unclassified sequences</taxon>
        <taxon>metagenomes</taxon>
        <taxon>organismal metagenomes</taxon>
    </lineage>
</organism>
<dbReference type="AlphaFoldDB" id="A0A6C0J9A0"/>
<dbReference type="GO" id="GO:0016075">
    <property type="term" value="P:rRNA catabolic process"/>
    <property type="evidence" value="ECO:0007669"/>
    <property type="project" value="TreeGrafter"/>
</dbReference>
<accession>A0A6C0J9A0</accession>
<evidence type="ECO:0000259" key="1">
    <source>
        <dbReference type="Pfam" id="PF03159"/>
    </source>
</evidence>